<evidence type="ECO:0000259" key="1">
    <source>
        <dbReference type="Pfam" id="PF13304"/>
    </source>
</evidence>
<reference evidence="2" key="2">
    <citation type="submission" date="2020-09" db="EMBL/GenBank/DDBJ databases">
        <authorList>
            <person name="Sun Q."/>
            <person name="Zhou Y."/>
        </authorList>
    </citation>
    <scope>NUCLEOTIDE SEQUENCE</scope>
    <source>
        <strain evidence="2">CGMCC 1.12426</strain>
    </source>
</reference>
<dbReference type="EMBL" id="BMFA01000003">
    <property type="protein sequence ID" value="GGB43577.1"/>
    <property type="molecule type" value="Genomic_DNA"/>
</dbReference>
<evidence type="ECO:0000313" key="2">
    <source>
        <dbReference type="EMBL" id="GGB43577.1"/>
    </source>
</evidence>
<dbReference type="GO" id="GO:0005524">
    <property type="term" value="F:ATP binding"/>
    <property type="evidence" value="ECO:0007669"/>
    <property type="project" value="InterPro"/>
</dbReference>
<comment type="caution">
    <text evidence="2">The sequence shown here is derived from an EMBL/GenBank/DDBJ whole genome shotgun (WGS) entry which is preliminary data.</text>
</comment>
<dbReference type="Pfam" id="PF13304">
    <property type="entry name" value="AAA_21"/>
    <property type="match status" value="1"/>
</dbReference>
<dbReference type="SUPFAM" id="SSF52540">
    <property type="entry name" value="P-loop containing nucleoside triphosphate hydrolases"/>
    <property type="match status" value="1"/>
</dbReference>
<evidence type="ECO:0000313" key="3">
    <source>
        <dbReference type="Proteomes" id="UP000605148"/>
    </source>
</evidence>
<gene>
    <name evidence="2" type="ORF">GCM10011316_14480</name>
</gene>
<keyword evidence="3" id="KW-1185">Reference proteome</keyword>
<reference evidence="2" key="1">
    <citation type="journal article" date="2014" name="Int. J. Syst. Evol. Microbiol.">
        <title>Complete genome sequence of Corynebacterium casei LMG S-19264T (=DSM 44701T), isolated from a smear-ripened cheese.</title>
        <authorList>
            <consortium name="US DOE Joint Genome Institute (JGI-PGF)"/>
            <person name="Walter F."/>
            <person name="Albersmeier A."/>
            <person name="Kalinowski J."/>
            <person name="Ruckert C."/>
        </authorList>
    </citation>
    <scope>NUCLEOTIDE SEQUENCE</scope>
    <source>
        <strain evidence="2">CGMCC 1.12426</strain>
    </source>
</reference>
<name>A0A916TIR9_9HYPH</name>
<dbReference type="PANTHER" id="PTHR32182:SF22">
    <property type="entry name" value="ATP-DEPENDENT ENDONUCLEASE, OLD FAMILY-RELATED"/>
    <property type="match status" value="1"/>
</dbReference>
<proteinExistence type="predicted"/>
<dbReference type="InterPro" id="IPR003959">
    <property type="entry name" value="ATPase_AAA_core"/>
</dbReference>
<accession>A0A916TIR9</accession>
<dbReference type="GO" id="GO:0000731">
    <property type="term" value="P:DNA synthesis involved in DNA repair"/>
    <property type="evidence" value="ECO:0007669"/>
    <property type="project" value="TreeGrafter"/>
</dbReference>
<sequence length="316" mass="36258">MLIDVDVFDDDTSTGWNYTLGFNIPSKGFEKNRRPHITKEIVNRIENTGEKINLLKRPNMEDEQDEAQRQQTYLEQINTNKDFRFLAEYFGSITYYHLVPQLLKFGDEISGRTLEDDPFGQEFLLRVSATQERTRNNRLKKIEKALRSVVPQMEDLRFLKDGITGRPHLEIKFKHHRPRGARQREDQFSDGTLRLIALFWLLQETGDAPLLLEEPELSLNEEVVRQLSYLIETVRRRRSPSSGRQIFISTHSYALLSNPGINADGIIIIEPSDDGSRTRKINTAEQAALSVGLSPAEAVLPNTRGLPVGMQLKLEL</sequence>
<dbReference type="PANTHER" id="PTHR32182">
    <property type="entry name" value="DNA REPLICATION AND REPAIR PROTEIN RECF"/>
    <property type="match status" value="1"/>
</dbReference>
<dbReference type="GO" id="GO:0016887">
    <property type="term" value="F:ATP hydrolysis activity"/>
    <property type="evidence" value="ECO:0007669"/>
    <property type="project" value="InterPro"/>
</dbReference>
<dbReference type="Gene3D" id="3.40.50.300">
    <property type="entry name" value="P-loop containing nucleotide triphosphate hydrolases"/>
    <property type="match status" value="1"/>
</dbReference>
<organism evidence="2 3">
    <name type="scientific">Roseibium aquae</name>
    <dbReference type="NCBI Taxonomy" id="1323746"/>
    <lineage>
        <taxon>Bacteria</taxon>
        <taxon>Pseudomonadati</taxon>
        <taxon>Pseudomonadota</taxon>
        <taxon>Alphaproteobacteria</taxon>
        <taxon>Hyphomicrobiales</taxon>
        <taxon>Stappiaceae</taxon>
        <taxon>Roseibium</taxon>
    </lineage>
</organism>
<dbReference type="GO" id="GO:0006302">
    <property type="term" value="P:double-strand break repair"/>
    <property type="evidence" value="ECO:0007669"/>
    <property type="project" value="TreeGrafter"/>
</dbReference>
<protein>
    <recommendedName>
        <fullName evidence="1">ATPase AAA-type core domain-containing protein</fullName>
    </recommendedName>
</protein>
<dbReference type="InterPro" id="IPR027417">
    <property type="entry name" value="P-loop_NTPase"/>
</dbReference>
<dbReference type="AlphaFoldDB" id="A0A916TIR9"/>
<dbReference type="Proteomes" id="UP000605148">
    <property type="component" value="Unassembled WGS sequence"/>
</dbReference>
<feature type="domain" description="ATPase AAA-type core" evidence="1">
    <location>
        <begin position="18"/>
        <end position="257"/>
    </location>
</feature>